<gene>
    <name evidence="1" type="ORF">DYI28_19205</name>
</gene>
<organism evidence="1 2">
    <name type="scientific">Bacteroides ovatus</name>
    <dbReference type="NCBI Taxonomy" id="28116"/>
    <lineage>
        <taxon>Bacteria</taxon>
        <taxon>Pseudomonadati</taxon>
        <taxon>Bacteroidota</taxon>
        <taxon>Bacteroidia</taxon>
        <taxon>Bacteroidales</taxon>
        <taxon>Bacteroidaceae</taxon>
        <taxon>Bacteroides</taxon>
    </lineage>
</organism>
<dbReference type="Proteomes" id="UP000318823">
    <property type="component" value="Chromosome"/>
</dbReference>
<dbReference type="AlphaFoldDB" id="A0AAP9IX58"/>
<reference evidence="2" key="1">
    <citation type="journal article" date="2018" name="J. Anim. Genet.">
        <title>Acquired interbacterial defense systems protect against interspecies antagonism in the human gut microbiome.</title>
        <authorList>
            <person name="Ross B.D."/>
            <person name="Verster A.J."/>
            <person name="Radey M.C."/>
            <person name="Schmidtke D.T."/>
            <person name="Pope C.E."/>
            <person name="Hoffman L.R."/>
            <person name="Hajjar A."/>
            <person name="Peterson S.B."/>
            <person name="Borenstein E."/>
            <person name="Mougous J."/>
        </authorList>
    </citation>
    <scope>NUCLEOTIDE SEQUENCE [LARGE SCALE GENOMIC DNA]</scope>
    <source>
        <strain evidence="2">3725 D1 iv</strain>
    </source>
</reference>
<name>A0AAP9IX58_BACOV</name>
<proteinExistence type="predicted"/>
<protein>
    <submittedName>
        <fullName evidence="1">Uncharacterized protein</fullName>
    </submittedName>
</protein>
<evidence type="ECO:0000313" key="1">
    <source>
        <dbReference type="EMBL" id="QDM10648.1"/>
    </source>
</evidence>
<accession>A0AAP9IX58</accession>
<dbReference type="EMBL" id="CP041395">
    <property type="protein sequence ID" value="QDM10648.1"/>
    <property type="molecule type" value="Genomic_DNA"/>
</dbReference>
<evidence type="ECO:0000313" key="2">
    <source>
        <dbReference type="Proteomes" id="UP000318823"/>
    </source>
</evidence>
<sequence>MNSKTLVNKNFRYIIISDFKVLTNLIFSNAYKYIQTITKIRLIIIHAAYTNRAMNDLYTTNTIIISIFEINIKTAFGHEAEKTLPTIHYAIVLL</sequence>